<proteinExistence type="inferred from homology"/>
<evidence type="ECO:0000313" key="8">
    <source>
        <dbReference type="WBParaSite" id="BXY_0389200.1"/>
    </source>
</evidence>
<evidence type="ECO:0000256" key="3">
    <source>
        <dbReference type="SAM" id="MobiDB-lite"/>
    </source>
</evidence>
<reference evidence="8" key="1">
    <citation type="submission" date="2016-11" db="UniProtKB">
        <authorList>
            <consortium name="WormBaseParasite"/>
        </authorList>
    </citation>
    <scope>IDENTIFICATION</scope>
</reference>
<evidence type="ECO:0000313" key="6">
    <source>
        <dbReference type="Proteomes" id="UP000095284"/>
    </source>
</evidence>
<evidence type="ECO:0000313" key="5">
    <source>
        <dbReference type="EMBL" id="CAG9122635.1"/>
    </source>
</evidence>
<dbReference type="WBParaSite" id="BXY_0389200.1">
    <property type="protein sequence ID" value="BXY_0389200.1"/>
    <property type="gene ID" value="BXY_0389200"/>
</dbReference>
<evidence type="ECO:0000313" key="4">
    <source>
        <dbReference type="EMBL" id="CAD5231456.1"/>
    </source>
</evidence>
<feature type="compositionally biased region" description="Basic residues" evidence="3">
    <location>
        <begin position="206"/>
        <end position="216"/>
    </location>
</feature>
<keyword evidence="7" id="KW-1185">Reference proteome</keyword>
<dbReference type="EMBL" id="CAJFCV020000005">
    <property type="protein sequence ID" value="CAG9122635.1"/>
    <property type="molecule type" value="Genomic_DNA"/>
</dbReference>
<dbReference type="PANTHER" id="PTHR21501">
    <property type="entry name" value="PROTEIN FAM-161"/>
    <property type="match status" value="1"/>
</dbReference>
<evidence type="ECO:0000256" key="1">
    <source>
        <dbReference type="ARBA" id="ARBA00006663"/>
    </source>
</evidence>
<dbReference type="Proteomes" id="UP000582659">
    <property type="component" value="Unassembled WGS sequence"/>
</dbReference>
<dbReference type="Pfam" id="PF10595">
    <property type="entry name" value="FAM161A_B"/>
    <property type="match status" value="2"/>
</dbReference>
<dbReference type="GO" id="GO:0044782">
    <property type="term" value="P:cilium organization"/>
    <property type="evidence" value="ECO:0007669"/>
    <property type="project" value="TreeGrafter"/>
</dbReference>
<dbReference type="GO" id="GO:0005929">
    <property type="term" value="C:cilium"/>
    <property type="evidence" value="ECO:0007669"/>
    <property type="project" value="TreeGrafter"/>
</dbReference>
<sequence length="359" mass="42813">MYSAFNERISETGKKEFNLELIQDFNKLQDECNVLNQMIEQMLLTGGICKRYTGQAAYCNLGPNRSCHQNEVLEEDQRDRSACHRPSIPQKRQSLPGWIPACQFRPGSTLRRPTTAYRNRIYSAPSRVTPYRWRPRITVPKPFRMTLRDQNRSRSTYSMRFLQQMLREQREKQLAELKEHQKLFKARPVPPTTYASNNKFYVGKLQRSKSAHQHIRRSSDVSVRIKPRPPPLSTFIPPKSREPNKEKTIQRAILNLARAHEPGKMAEHSMKWKVQHRLRHIPKCFIRKEFIDRVRSKSVPDFRRLHRDFELKLDEVRRDRPITLTQPFKFHTEYGRHYCENWTFPKEQELIKTKHLIPD</sequence>
<protein>
    <submittedName>
        <fullName evidence="4">(pine wood nematode) hypothetical protein</fullName>
    </submittedName>
</protein>
<dbReference type="Proteomes" id="UP000095284">
    <property type="component" value="Unplaced"/>
</dbReference>
<feature type="region of interest" description="Disordered" evidence="3">
    <location>
        <begin position="206"/>
        <end position="245"/>
    </location>
</feature>
<comment type="similarity">
    <text evidence="1">Belongs to the FAM161 family.</text>
</comment>
<accession>A0A1I7RT38</accession>
<dbReference type="Proteomes" id="UP000659654">
    <property type="component" value="Unassembled WGS sequence"/>
</dbReference>
<dbReference type="eggNOG" id="ENOG502SE3D">
    <property type="taxonomic scope" value="Eukaryota"/>
</dbReference>
<dbReference type="AlphaFoldDB" id="A0A1I7RT38"/>
<gene>
    <name evidence="4" type="ORF">BXYJ_LOCUS11552</name>
</gene>
<reference evidence="5" key="2">
    <citation type="submission" date="2020-08" db="EMBL/GenBank/DDBJ databases">
        <authorList>
            <person name="Kikuchi T."/>
        </authorList>
    </citation>
    <scope>NUCLEOTIDE SEQUENCE</scope>
    <source>
        <strain evidence="4">Ka4C1</strain>
    </source>
</reference>
<dbReference type="EMBL" id="CAJFDI010000005">
    <property type="protein sequence ID" value="CAD5231456.1"/>
    <property type="molecule type" value="Genomic_DNA"/>
</dbReference>
<organism evidence="6 8">
    <name type="scientific">Bursaphelenchus xylophilus</name>
    <name type="common">Pinewood nematode worm</name>
    <name type="synonym">Aphelenchoides xylophilus</name>
    <dbReference type="NCBI Taxonomy" id="6326"/>
    <lineage>
        <taxon>Eukaryota</taxon>
        <taxon>Metazoa</taxon>
        <taxon>Ecdysozoa</taxon>
        <taxon>Nematoda</taxon>
        <taxon>Chromadorea</taxon>
        <taxon>Rhabditida</taxon>
        <taxon>Tylenchina</taxon>
        <taxon>Tylenchomorpha</taxon>
        <taxon>Aphelenchoidea</taxon>
        <taxon>Aphelenchoididae</taxon>
        <taxon>Bursaphelenchus</taxon>
    </lineage>
</organism>
<keyword evidence="2" id="KW-0175">Coiled coil</keyword>
<dbReference type="InterPro" id="IPR019579">
    <property type="entry name" value="FAM161A/B"/>
</dbReference>
<dbReference type="InterPro" id="IPR051655">
    <property type="entry name" value="FAM161"/>
</dbReference>
<dbReference type="OrthoDB" id="2150121at2759"/>
<dbReference type="PANTHER" id="PTHR21501:SF1">
    <property type="entry name" value="PROTEIN FAM-161"/>
    <property type="match status" value="1"/>
</dbReference>
<evidence type="ECO:0000256" key="2">
    <source>
        <dbReference type="ARBA" id="ARBA00023054"/>
    </source>
</evidence>
<name>A0A1I7RT38_BURXY</name>
<dbReference type="GO" id="GO:0005856">
    <property type="term" value="C:cytoskeleton"/>
    <property type="evidence" value="ECO:0007669"/>
    <property type="project" value="UniProtKB-ARBA"/>
</dbReference>
<evidence type="ECO:0000313" key="7">
    <source>
        <dbReference type="Proteomes" id="UP000659654"/>
    </source>
</evidence>